<gene>
    <name evidence="2" type="ORF">CGI_10008095</name>
</gene>
<dbReference type="HOGENOM" id="CLU_413469_0_0_1"/>
<reference evidence="2" key="1">
    <citation type="journal article" date="2012" name="Nature">
        <title>The oyster genome reveals stress adaptation and complexity of shell formation.</title>
        <authorList>
            <person name="Zhang G."/>
            <person name="Fang X."/>
            <person name="Guo X."/>
            <person name="Li L."/>
            <person name="Luo R."/>
            <person name="Xu F."/>
            <person name="Yang P."/>
            <person name="Zhang L."/>
            <person name="Wang X."/>
            <person name="Qi H."/>
            <person name="Xiong Z."/>
            <person name="Que H."/>
            <person name="Xie Y."/>
            <person name="Holland P.W."/>
            <person name="Paps J."/>
            <person name="Zhu Y."/>
            <person name="Wu F."/>
            <person name="Chen Y."/>
            <person name="Wang J."/>
            <person name="Peng C."/>
            <person name="Meng J."/>
            <person name="Yang L."/>
            <person name="Liu J."/>
            <person name="Wen B."/>
            <person name="Zhang N."/>
            <person name="Huang Z."/>
            <person name="Zhu Q."/>
            <person name="Feng Y."/>
            <person name="Mount A."/>
            <person name="Hedgecock D."/>
            <person name="Xu Z."/>
            <person name="Liu Y."/>
            <person name="Domazet-Loso T."/>
            <person name="Du Y."/>
            <person name="Sun X."/>
            <person name="Zhang S."/>
            <person name="Liu B."/>
            <person name="Cheng P."/>
            <person name="Jiang X."/>
            <person name="Li J."/>
            <person name="Fan D."/>
            <person name="Wang W."/>
            <person name="Fu W."/>
            <person name="Wang T."/>
            <person name="Wang B."/>
            <person name="Zhang J."/>
            <person name="Peng Z."/>
            <person name="Li Y."/>
            <person name="Li N."/>
            <person name="Wang J."/>
            <person name="Chen M."/>
            <person name="He Y."/>
            <person name="Tan F."/>
            <person name="Song X."/>
            <person name="Zheng Q."/>
            <person name="Huang R."/>
            <person name="Yang H."/>
            <person name="Du X."/>
            <person name="Chen L."/>
            <person name="Yang M."/>
            <person name="Gaffney P.M."/>
            <person name="Wang S."/>
            <person name="Luo L."/>
            <person name="She Z."/>
            <person name="Ming Y."/>
            <person name="Huang W."/>
            <person name="Zhang S."/>
            <person name="Huang B."/>
            <person name="Zhang Y."/>
            <person name="Qu T."/>
            <person name="Ni P."/>
            <person name="Miao G."/>
            <person name="Wang J."/>
            <person name="Wang Q."/>
            <person name="Steinberg C.E."/>
            <person name="Wang H."/>
            <person name="Li N."/>
            <person name="Qian L."/>
            <person name="Zhang G."/>
            <person name="Li Y."/>
            <person name="Yang H."/>
            <person name="Liu X."/>
            <person name="Wang J."/>
            <person name="Yin Y."/>
            <person name="Wang J."/>
        </authorList>
    </citation>
    <scope>NUCLEOTIDE SEQUENCE [LARGE SCALE GENOMIC DNA]</scope>
    <source>
        <strain evidence="2">05x7-T-G4-1.051#20</strain>
    </source>
</reference>
<proteinExistence type="predicted"/>
<feature type="compositionally biased region" description="Low complexity" evidence="1">
    <location>
        <begin position="26"/>
        <end position="54"/>
    </location>
</feature>
<sequence length="664" mass="73300">MKHSAGEFETTTITTPYILSSAVPESKTTSTSKSTTWTTGQSTTTLPPSSQMTVPITTPVSSTTTLSPLQLNCHDEAEIMARGWQCALPLYSNLTTSSDLPEFCLAVGGVIECILSDIGYIYGVNCSRSDQQNALSFYGPTLQSSLPLGATESVFTCILDSISSEHGVTCTASYKDTVIETYSPNLRSISTASLDPRQCYITTTTPTTTTESPLLAKCQDSATITVIEAAFSCIVKKIEADYSIRCREGDKEKMISNYGADLTTSLKLKFDPLNDCYNMSEKHTRIARFAGIAQYSPCQDRVELLAKGFGIEIFSSCVMTEMGKKLKGSCNEVEQEIFISNHSISLEKTFGLAFKPADCFMASTTTVETTTSSQIFGCIIDRIESSENITCSKSDDASIAQLHGSEIHRRLALPFNPADCKLMMRVFDCIVNKTENDGNVTCSLDDKKELMEAIGLQMNKTLPLPFSPELCEYIVEVFDCIINKTEVEANRTCSQKDARKLVQTIGLQMNETLPFNINPMLCPGNISCFIEVGRPEYRECFETFFIFEKYNGSIYNLKLSENEICRHGWEYIKCAAESLDPLKCNADSIYGAVTVLMQANRSFFDRINPGRGEEVYSCINIIKTGLSITISDVVWTSDLLDPSSGHYRSVASYVMNNVSKQIAW</sequence>
<protein>
    <submittedName>
        <fullName evidence="2">Uncharacterized protein</fullName>
    </submittedName>
</protein>
<dbReference type="InParanoid" id="K1Q9R4"/>
<evidence type="ECO:0000313" key="2">
    <source>
        <dbReference type="EMBL" id="EKC28049.1"/>
    </source>
</evidence>
<feature type="region of interest" description="Disordered" evidence="1">
    <location>
        <begin position="24"/>
        <end position="54"/>
    </location>
</feature>
<organism evidence="2">
    <name type="scientific">Magallana gigas</name>
    <name type="common">Pacific oyster</name>
    <name type="synonym">Crassostrea gigas</name>
    <dbReference type="NCBI Taxonomy" id="29159"/>
    <lineage>
        <taxon>Eukaryota</taxon>
        <taxon>Metazoa</taxon>
        <taxon>Spiralia</taxon>
        <taxon>Lophotrochozoa</taxon>
        <taxon>Mollusca</taxon>
        <taxon>Bivalvia</taxon>
        <taxon>Autobranchia</taxon>
        <taxon>Pteriomorphia</taxon>
        <taxon>Ostreida</taxon>
        <taxon>Ostreoidea</taxon>
        <taxon>Ostreidae</taxon>
        <taxon>Magallana</taxon>
    </lineage>
</organism>
<dbReference type="AlphaFoldDB" id="K1Q9R4"/>
<accession>K1Q9R4</accession>
<evidence type="ECO:0000256" key="1">
    <source>
        <dbReference type="SAM" id="MobiDB-lite"/>
    </source>
</evidence>
<name>K1Q9R4_MAGGI</name>
<dbReference type="EMBL" id="JH818890">
    <property type="protein sequence ID" value="EKC28049.1"/>
    <property type="molecule type" value="Genomic_DNA"/>
</dbReference>